<dbReference type="Proteomes" id="UP000295008">
    <property type="component" value="Unassembled WGS sequence"/>
</dbReference>
<evidence type="ECO:0000313" key="1">
    <source>
        <dbReference type="EMBL" id="TCL63320.1"/>
    </source>
</evidence>
<evidence type="ECO:0000313" key="2">
    <source>
        <dbReference type="Proteomes" id="UP000295008"/>
    </source>
</evidence>
<organism evidence="1 2">
    <name type="scientific">Hydrogenispora ethanolica</name>
    <dbReference type="NCBI Taxonomy" id="1082276"/>
    <lineage>
        <taxon>Bacteria</taxon>
        <taxon>Bacillati</taxon>
        <taxon>Bacillota</taxon>
        <taxon>Hydrogenispora</taxon>
    </lineage>
</organism>
<proteinExistence type="predicted"/>
<dbReference type="OrthoDB" id="9151357at2"/>
<dbReference type="AlphaFoldDB" id="A0A4R1RCK2"/>
<protein>
    <submittedName>
        <fullName evidence="1">Uncharacterized protein</fullName>
    </submittedName>
</protein>
<reference evidence="1 2" key="1">
    <citation type="submission" date="2019-03" db="EMBL/GenBank/DDBJ databases">
        <title>Genomic Encyclopedia of Type Strains, Phase IV (KMG-IV): sequencing the most valuable type-strain genomes for metagenomic binning, comparative biology and taxonomic classification.</title>
        <authorList>
            <person name="Goeker M."/>
        </authorList>
    </citation>
    <scope>NUCLEOTIDE SEQUENCE [LARGE SCALE GENOMIC DNA]</scope>
    <source>
        <strain evidence="1 2">LX-B</strain>
    </source>
</reference>
<dbReference type="EMBL" id="SLUN01000021">
    <property type="protein sequence ID" value="TCL63320.1"/>
    <property type="molecule type" value="Genomic_DNA"/>
</dbReference>
<comment type="caution">
    <text evidence="1">The sequence shown here is derived from an EMBL/GenBank/DDBJ whole genome shotgun (WGS) entry which is preliminary data.</text>
</comment>
<gene>
    <name evidence="1" type="ORF">EDC14_102138</name>
</gene>
<dbReference type="RefSeq" id="WP_132015364.1">
    <property type="nucleotide sequence ID" value="NZ_SLUN01000021.1"/>
</dbReference>
<keyword evidence="2" id="KW-1185">Reference proteome</keyword>
<accession>A0A4R1RCK2</accession>
<name>A0A4R1RCK2_HYDET</name>
<sequence length="234" mass="27170">MNEVEIFEMLSAVKWYFELKNLSLKNALALRCPLSVENQSDLRQYYSQYFAGLLSATELFREQDYPYNLPFNITLKQKLSFEGFPDGEYNYSYLRELRNSIIHRGLNISSAVHIKDNFPLLISPSPVKSRSGKTLYKPFGFYLIEIIQKCEKVIGDIFLTHFTEFELLKKYIPQEKTIELSKKAISESIAMPDWVKTNALKVIGTLDHEKVQRDLITDLVKILKFNVISVPIVK</sequence>